<protein>
    <submittedName>
        <fullName evidence="2">Uncharacterized protein</fullName>
    </submittedName>
</protein>
<keyword evidence="3" id="KW-1185">Reference proteome</keyword>
<feature type="compositionally biased region" description="Acidic residues" evidence="1">
    <location>
        <begin position="67"/>
        <end position="79"/>
    </location>
</feature>
<feature type="region of interest" description="Disordered" evidence="1">
    <location>
        <begin position="111"/>
        <end position="252"/>
    </location>
</feature>
<dbReference type="KEGG" id="cci:CC1G_01446"/>
<feature type="compositionally biased region" description="Low complexity" evidence="1">
    <location>
        <begin position="127"/>
        <end position="191"/>
    </location>
</feature>
<evidence type="ECO:0000313" key="3">
    <source>
        <dbReference type="Proteomes" id="UP000001861"/>
    </source>
</evidence>
<accession>A8NYV5</accession>
<dbReference type="eggNOG" id="ENOG502SHP8">
    <property type="taxonomic scope" value="Eukaryota"/>
</dbReference>
<dbReference type="Proteomes" id="UP000001861">
    <property type="component" value="Unassembled WGS sequence"/>
</dbReference>
<dbReference type="STRING" id="240176.A8NYV5"/>
<feature type="compositionally biased region" description="Polar residues" evidence="1">
    <location>
        <begin position="203"/>
        <end position="214"/>
    </location>
</feature>
<dbReference type="EMBL" id="AACS02000005">
    <property type="protein sequence ID" value="EAU84450.2"/>
    <property type="molecule type" value="Genomic_DNA"/>
</dbReference>
<gene>
    <name evidence="2" type="ORF">CC1G_01446</name>
</gene>
<dbReference type="AlphaFoldDB" id="A8NYV5"/>
<reference evidence="2 3" key="1">
    <citation type="journal article" date="2010" name="Proc. Natl. Acad. Sci. U.S.A.">
        <title>Insights into evolution of multicellular fungi from the assembled chromosomes of the mushroom Coprinopsis cinerea (Coprinus cinereus).</title>
        <authorList>
            <person name="Stajich J.E."/>
            <person name="Wilke S.K."/>
            <person name="Ahren D."/>
            <person name="Au C.H."/>
            <person name="Birren B.W."/>
            <person name="Borodovsky M."/>
            <person name="Burns C."/>
            <person name="Canback B."/>
            <person name="Casselton L.A."/>
            <person name="Cheng C.K."/>
            <person name="Deng J."/>
            <person name="Dietrich F.S."/>
            <person name="Fargo D.C."/>
            <person name="Farman M.L."/>
            <person name="Gathman A.C."/>
            <person name="Goldberg J."/>
            <person name="Guigo R."/>
            <person name="Hoegger P.J."/>
            <person name="Hooker J.B."/>
            <person name="Huggins A."/>
            <person name="James T.Y."/>
            <person name="Kamada T."/>
            <person name="Kilaru S."/>
            <person name="Kodira C."/>
            <person name="Kues U."/>
            <person name="Kupfer D."/>
            <person name="Kwan H.S."/>
            <person name="Lomsadze A."/>
            <person name="Li W."/>
            <person name="Lilly W.W."/>
            <person name="Ma L.J."/>
            <person name="Mackey A.J."/>
            <person name="Manning G."/>
            <person name="Martin F."/>
            <person name="Muraguchi H."/>
            <person name="Natvig D.O."/>
            <person name="Palmerini H."/>
            <person name="Ramesh M.A."/>
            <person name="Rehmeyer C.J."/>
            <person name="Roe B.A."/>
            <person name="Shenoy N."/>
            <person name="Stanke M."/>
            <person name="Ter-Hovhannisyan V."/>
            <person name="Tunlid A."/>
            <person name="Velagapudi R."/>
            <person name="Vision T.J."/>
            <person name="Zeng Q."/>
            <person name="Zolan M.E."/>
            <person name="Pukkila P.J."/>
        </authorList>
    </citation>
    <scope>NUCLEOTIDE SEQUENCE [LARGE SCALE GENOMIC DNA]</scope>
    <source>
        <strain evidence="3">Okayama-7 / 130 / ATCC MYA-4618 / FGSC 9003</strain>
    </source>
</reference>
<feature type="compositionally biased region" description="Basic and acidic residues" evidence="1">
    <location>
        <begin position="81"/>
        <end position="94"/>
    </location>
</feature>
<organism evidence="2 3">
    <name type="scientific">Coprinopsis cinerea (strain Okayama-7 / 130 / ATCC MYA-4618 / FGSC 9003)</name>
    <name type="common">Inky cap fungus</name>
    <name type="synonym">Hormographiella aspergillata</name>
    <dbReference type="NCBI Taxonomy" id="240176"/>
    <lineage>
        <taxon>Eukaryota</taxon>
        <taxon>Fungi</taxon>
        <taxon>Dikarya</taxon>
        <taxon>Basidiomycota</taxon>
        <taxon>Agaricomycotina</taxon>
        <taxon>Agaricomycetes</taxon>
        <taxon>Agaricomycetidae</taxon>
        <taxon>Agaricales</taxon>
        <taxon>Agaricineae</taxon>
        <taxon>Psathyrellaceae</taxon>
        <taxon>Coprinopsis</taxon>
    </lineage>
</organism>
<feature type="compositionally biased region" description="Low complexity" evidence="1">
    <location>
        <begin position="242"/>
        <end position="252"/>
    </location>
</feature>
<comment type="caution">
    <text evidence="2">The sequence shown here is derived from an EMBL/GenBank/DDBJ whole genome shotgun (WGS) entry which is preliminary data.</text>
</comment>
<dbReference type="OrthoDB" id="21072at2759"/>
<evidence type="ECO:0000313" key="2">
    <source>
        <dbReference type="EMBL" id="EAU84450.2"/>
    </source>
</evidence>
<proteinExistence type="predicted"/>
<dbReference type="VEuPathDB" id="FungiDB:CC1G_01446"/>
<name>A8NYV5_COPC7</name>
<dbReference type="GeneID" id="6014091"/>
<feature type="region of interest" description="Disordered" evidence="1">
    <location>
        <begin position="25"/>
        <end position="94"/>
    </location>
</feature>
<dbReference type="RefSeq" id="XP_001837534.2">
    <property type="nucleotide sequence ID" value="XM_001837482.2"/>
</dbReference>
<dbReference type="HOGENOM" id="CLU_034749_0_0_1"/>
<dbReference type="InParanoid" id="A8NYV5"/>
<evidence type="ECO:0000256" key="1">
    <source>
        <dbReference type="SAM" id="MobiDB-lite"/>
    </source>
</evidence>
<sequence>MTGSTSRLSTSSRLNTPLGVRARLNSLTNNAPKPKKAISSSTLTLQAPKRSLTHNYPSSIRSQSPGEESDSGSETDSSDEYALKEEEAERAAEEQEILNRKLEELQKMINNEAIGLVSNPRRRRPKSLLSPRSPGGSSRHGESLLSSRSQSRSHSQSVSSAVSSSAGSPHGSIPDIPSPSGESGRSSHSNSYPHSPVGRQWSHHNSNGRTTSPPIVNRRSVVGYAQRNHPQSDEYNTSSYGSEASSFSDLSDASLSASALESALMSNIRGAGSRFSQFAHSRVGSRLPR</sequence>